<keyword evidence="3" id="KW-1185">Reference proteome</keyword>
<dbReference type="AlphaFoldDB" id="A0A2S6IX11"/>
<dbReference type="InterPro" id="IPR009078">
    <property type="entry name" value="Ferritin-like_SF"/>
</dbReference>
<name>A0A2S6IX11_9ACTN</name>
<gene>
    <name evidence="2" type="ORF">CLV92_101471</name>
</gene>
<evidence type="ECO:0000259" key="1">
    <source>
        <dbReference type="Pfam" id="PF13794"/>
    </source>
</evidence>
<feature type="domain" description="Ferritin-like" evidence="1">
    <location>
        <begin position="6"/>
        <end position="185"/>
    </location>
</feature>
<dbReference type="InterPro" id="IPR059125">
    <property type="entry name" value="Ferritin_actino"/>
</dbReference>
<dbReference type="Gene3D" id="1.20.1260.10">
    <property type="match status" value="1"/>
</dbReference>
<sequence length="219" mass="23598">MQAADPAVRDLFGAMAYGQLVAFSQLAGEARKAPTLREGLALSRLAASELANAELLLQRLEELGFAPEEAMEPFVGPVDAFHERTAPADWAESLVKAYVGEGIAVDFFREISAYVDADSRELVQRVATGTARTEFVVGAVRAAIDRDPRLAGRLALWGRRLMGEALNQAQRVAADRDALASLLVGDGLRPGADLVEVSRMLTRITEAHTRRMDALGLAP</sequence>
<reference evidence="2 3" key="1">
    <citation type="submission" date="2018-02" db="EMBL/GenBank/DDBJ databases">
        <title>Genomic Encyclopedia of Archaeal and Bacterial Type Strains, Phase II (KMG-II): from individual species to whole genera.</title>
        <authorList>
            <person name="Goeker M."/>
        </authorList>
    </citation>
    <scope>NUCLEOTIDE SEQUENCE [LARGE SCALE GENOMIC DNA]</scope>
    <source>
        <strain evidence="2 3">DSM 22857</strain>
    </source>
</reference>
<evidence type="ECO:0000313" key="3">
    <source>
        <dbReference type="Proteomes" id="UP000239485"/>
    </source>
</evidence>
<dbReference type="InterPro" id="IPR012347">
    <property type="entry name" value="Ferritin-like"/>
</dbReference>
<dbReference type="SUPFAM" id="SSF47240">
    <property type="entry name" value="Ferritin-like"/>
    <property type="match status" value="1"/>
</dbReference>
<protein>
    <submittedName>
        <fullName evidence="2">tRNA-(MS[2]IO[6]A)-hydroxylase MiaE-like protein</fullName>
    </submittedName>
</protein>
<dbReference type="Pfam" id="PF13794">
    <property type="entry name" value="MiaE_2"/>
    <property type="match status" value="1"/>
</dbReference>
<comment type="caution">
    <text evidence="2">The sequence shown here is derived from an EMBL/GenBank/DDBJ whole genome shotgun (WGS) entry which is preliminary data.</text>
</comment>
<organism evidence="2 3">
    <name type="scientific">Kineococcus xinjiangensis</name>
    <dbReference type="NCBI Taxonomy" id="512762"/>
    <lineage>
        <taxon>Bacteria</taxon>
        <taxon>Bacillati</taxon>
        <taxon>Actinomycetota</taxon>
        <taxon>Actinomycetes</taxon>
        <taxon>Kineosporiales</taxon>
        <taxon>Kineosporiaceae</taxon>
        <taxon>Kineococcus</taxon>
    </lineage>
</organism>
<evidence type="ECO:0000313" key="2">
    <source>
        <dbReference type="EMBL" id="PPK98770.1"/>
    </source>
</evidence>
<dbReference type="Proteomes" id="UP000239485">
    <property type="component" value="Unassembled WGS sequence"/>
</dbReference>
<dbReference type="EMBL" id="PTJD01000001">
    <property type="protein sequence ID" value="PPK98770.1"/>
    <property type="molecule type" value="Genomic_DNA"/>
</dbReference>
<accession>A0A2S6IX11</accession>
<proteinExistence type="predicted"/>